<evidence type="ECO:0000313" key="2">
    <source>
        <dbReference type="Proteomes" id="UP000219546"/>
    </source>
</evidence>
<proteinExistence type="predicted"/>
<organism evidence="1 2">
    <name type="scientific">Bacillus oleivorans</name>
    <dbReference type="NCBI Taxonomy" id="1448271"/>
    <lineage>
        <taxon>Bacteria</taxon>
        <taxon>Bacillati</taxon>
        <taxon>Bacillota</taxon>
        <taxon>Bacilli</taxon>
        <taxon>Bacillales</taxon>
        <taxon>Bacillaceae</taxon>
        <taxon>Bacillus</taxon>
    </lineage>
</organism>
<protein>
    <submittedName>
        <fullName evidence="1">Uncharacterized protein</fullName>
    </submittedName>
</protein>
<sequence>MGMLELYKKYLNGEKFKRISDLDLLDLSINQPSDLVGSSKIMQDIAKKHSKNLQNNKTRLL</sequence>
<dbReference type="RefSeq" id="WP_097157810.1">
    <property type="nucleotide sequence ID" value="NZ_JBEPMQ010000001.1"/>
</dbReference>
<accession>A0A285CNQ2</accession>
<name>A0A285CNQ2_9BACI</name>
<dbReference type="Proteomes" id="UP000219546">
    <property type="component" value="Unassembled WGS sequence"/>
</dbReference>
<dbReference type="OrthoDB" id="2934851at2"/>
<dbReference type="EMBL" id="OAOP01000002">
    <property type="protein sequence ID" value="SNX68678.1"/>
    <property type="molecule type" value="Genomic_DNA"/>
</dbReference>
<reference evidence="1 2" key="1">
    <citation type="submission" date="2017-08" db="EMBL/GenBank/DDBJ databases">
        <authorList>
            <person name="de Groot N.N."/>
        </authorList>
    </citation>
    <scope>NUCLEOTIDE SEQUENCE [LARGE SCALE GENOMIC DNA]</scope>
    <source>
        <strain evidence="1 2">JC228</strain>
    </source>
</reference>
<dbReference type="AlphaFoldDB" id="A0A285CNQ2"/>
<evidence type="ECO:0000313" key="1">
    <source>
        <dbReference type="EMBL" id="SNX68678.1"/>
    </source>
</evidence>
<keyword evidence="2" id="KW-1185">Reference proteome</keyword>
<gene>
    <name evidence="1" type="ORF">SAMN05877753_102654</name>
</gene>